<reference evidence="4" key="1">
    <citation type="submission" date="2013-08" db="EMBL/GenBank/DDBJ databases">
        <title>Intrasporangium oryzae NRRL B-24470.</title>
        <authorList>
            <person name="Liu H."/>
            <person name="Wang G."/>
        </authorList>
    </citation>
    <scope>NUCLEOTIDE SEQUENCE [LARGE SCALE GENOMIC DNA]</scope>
    <source>
        <strain evidence="4">Q5-1</strain>
    </source>
</reference>
<dbReference type="Pfam" id="PF00436">
    <property type="entry name" value="SSB"/>
    <property type="match status" value="1"/>
</dbReference>
<dbReference type="Proteomes" id="UP000019494">
    <property type="component" value="Unassembled WGS sequence"/>
</dbReference>
<dbReference type="Gene3D" id="2.40.50.140">
    <property type="entry name" value="Nucleic acid-binding proteins"/>
    <property type="match status" value="1"/>
</dbReference>
<dbReference type="InterPro" id="IPR012340">
    <property type="entry name" value="NA-bd_OB-fold"/>
</dbReference>
<evidence type="ECO:0000313" key="4">
    <source>
        <dbReference type="Proteomes" id="UP000019494"/>
    </source>
</evidence>
<dbReference type="EMBL" id="AWQS01000002">
    <property type="protein sequence ID" value="EWT07920.1"/>
    <property type="molecule type" value="Genomic_DNA"/>
</dbReference>
<gene>
    <name evidence="3" type="ORF">N864_17790</name>
</gene>
<dbReference type="RefSeq" id="WP_051517994.1">
    <property type="nucleotide sequence ID" value="NZ_AWQS01000002.1"/>
</dbReference>
<dbReference type="OrthoDB" id="5186768at2"/>
<sequence length="131" mass="14465">MTAAARSETVAAEPTPRNEVILWGRLPAPPEERELPSGDAIAVLRVVIPRRPGPRRSEAAQASRQKVDTIDVVCWSARTRRTARGLQEGDWIEVEGALRRRFFAGAGGRQSRYEVEAAVLRRLVRGGPRAT</sequence>
<dbReference type="AlphaFoldDB" id="W9GP50"/>
<keyword evidence="4" id="KW-1185">Reference proteome</keyword>
<dbReference type="PROSITE" id="PS50935">
    <property type="entry name" value="SSB"/>
    <property type="match status" value="1"/>
</dbReference>
<comment type="caution">
    <text evidence="3">The sequence shown here is derived from an EMBL/GenBank/DDBJ whole genome shotgun (WGS) entry which is preliminary data.</text>
</comment>
<dbReference type="GO" id="GO:0003697">
    <property type="term" value="F:single-stranded DNA binding"/>
    <property type="evidence" value="ECO:0007669"/>
    <property type="project" value="InterPro"/>
</dbReference>
<name>W9GP50_9MICO</name>
<proteinExistence type="predicted"/>
<dbReference type="SUPFAM" id="SSF50249">
    <property type="entry name" value="Nucleic acid-binding proteins"/>
    <property type="match status" value="1"/>
</dbReference>
<dbReference type="CDD" id="cd04496">
    <property type="entry name" value="SSB_OBF"/>
    <property type="match status" value="1"/>
</dbReference>
<keyword evidence="1 2" id="KW-0238">DNA-binding</keyword>
<dbReference type="InterPro" id="IPR000424">
    <property type="entry name" value="Primosome_PriB/ssb"/>
</dbReference>
<accession>W9GP50</accession>
<evidence type="ECO:0000256" key="1">
    <source>
        <dbReference type="ARBA" id="ARBA00023125"/>
    </source>
</evidence>
<evidence type="ECO:0000313" key="3">
    <source>
        <dbReference type="EMBL" id="EWT07920.1"/>
    </source>
</evidence>
<protein>
    <submittedName>
        <fullName evidence="3">Single-stranded DNA-binding protein</fullName>
    </submittedName>
</protein>
<organism evidence="3 4">
    <name type="scientific">Intrasporangium chromatireducens Q5-1</name>
    <dbReference type="NCBI Taxonomy" id="584657"/>
    <lineage>
        <taxon>Bacteria</taxon>
        <taxon>Bacillati</taxon>
        <taxon>Actinomycetota</taxon>
        <taxon>Actinomycetes</taxon>
        <taxon>Micrococcales</taxon>
        <taxon>Intrasporangiaceae</taxon>
        <taxon>Intrasporangium</taxon>
    </lineage>
</organism>
<evidence type="ECO:0000256" key="2">
    <source>
        <dbReference type="PROSITE-ProRule" id="PRU00252"/>
    </source>
</evidence>